<name>A0A9D4PFK3_RHISA</name>
<proteinExistence type="predicted"/>
<protein>
    <submittedName>
        <fullName evidence="7">Uncharacterized protein</fullName>
    </submittedName>
</protein>
<comment type="catalytic activity">
    <reaction evidence="1">
        <text>an N-(acyl)-sphingosylphosphoethanolamine = an N-(acyl)-sphingosyl-1,3-cyclic phosphate + ethanolamine</text>
        <dbReference type="Rhea" id="RHEA:60648"/>
        <dbReference type="ChEBI" id="CHEBI:57603"/>
        <dbReference type="ChEBI" id="CHEBI:143891"/>
        <dbReference type="ChEBI" id="CHEBI:143892"/>
    </reaction>
</comment>
<keyword evidence="5" id="KW-0456">Lyase</keyword>
<dbReference type="InterPro" id="IPR017946">
    <property type="entry name" value="PLC-like_Pdiesterase_TIM-brl"/>
</dbReference>
<dbReference type="GO" id="GO:0016829">
    <property type="term" value="F:lyase activity"/>
    <property type="evidence" value="ECO:0007669"/>
    <property type="project" value="UniProtKB-KW"/>
</dbReference>
<evidence type="ECO:0000313" key="7">
    <source>
        <dbReference type="EMBL" id="KAH7939749.1"/>
    </source>
</evidence>
<dbReference type="VEuPathDB" id="VectorBase:RSAN_053557"/>
<evidence type="ECO:0000256" key="4">
    <source>
        <dbReference type="ARBA" id="ARBA00023157"/>
    </source>
</evidence>
<dbReference type="GO" id="GO:0006644">
    <property type="term" value="P:phospholipid metabolic process"/>
    <property type="evidence" value="ECO:0007669"/>
    <property type="project" value="TreeGrafter"/>
</dbReference>
<evidence type="ECO:0000313" key="8">
    <source>
        <dbReference type="Proteomes" id="UP000821837"/>
    </source>
</evidence>
<dbReference type="GO" id="GO:0005886">
    <property type="term" value="C:plasma membrane"/>
    <property type="evidence" value="ECO:0007669"/>
    <property type="project" value="TreeGrafter"/>
</dbReference>
<feature type="transmembrane region" description="Helical" evidence="6">
    <location>
        <begin position="6"/>
        <end position="24"/>
    </location>
</feature>
<keyword evidence="6" id="KW-0472">Membrane</keyword>
<evidence type="ECO:0000256" key="2">
    <source>
        <dbReference type="ARBA" id="ARBA00022723"/>
    </source>
</evidence>
<dbReference type="Proteomes" id="UP000821837">
    <property type="component" value="Chromosome 8"/>
</dbReference>
<dbReference type="Gene3D" id="3.20.20.190">
    <property type="entry name" value="Phosphatidylinositol (PI) phosphodiesterase"/>
    <property type="match status" value="1"/>
</dbReference>
<keyword evidence="3" id="KW-0460">Magnesium</keyword>
<keyword evidence="4" id="KW-1015">Disulfide bond</keyword>
<dbReference type="PANTHER" id="PTHR46320">
    <property type="entry name" value="GLYCEROPHOSPHODIESTER PHOSPHODIESTERASE 1"/>
    <property type="match status" value="1"/>
</dbReference>
<evidence type="ECO:0000256" key="6">
    <source>
        <dbReference type="SAM" id="Phobius"/>
    </source>
</evidence>
<keyword evidence="6" id="KW-1133">Transmembrane helix</keyword>
<dbReference type="GO" id="GO:0046872">
    <property type="term" value="F:metal ion binding"/>
    <property type="evidence" value="ECO:0007669"/>
    <property type="project" value="UniProtKB-KW"/>
</dbReference>
<dbReference type="SUPFAM" id="SSF51695">
    <property type="entry name" value="PLC-like phosphodiesterases"/>
    <property type="match status" value="1"/>
</dbReference>
<gene>
    <name evidence="7" type="ORF">HPB52_016943</name>
</gene>
<keyword evidence="6" id="KW-0812">Transmembrane</keyword>
<comment type="caution">
    <text evidence="7">The sequence shown here is derived from an EMBL/GenBank/DDBJ whole genome shotgun (WGS) entry which is preliminary data.</text>
</comment>
<keyword evidence="2" id="KW-0479">Metal-binding</keyword>
<keyword evidence="8" id="KW-1185">Reference proteome</keyword>
<evidence type="ECO:0000256" key="5">
    <source>
        <dbReference type="ARBA" id="ARBA00023239"/>
    </source>
</evidence>
<dbReference type="EMBL" id="JABSTV010001254">
    <property type="protein sequence ID" value="KAH7939749.1"/>
    <property type="molecule type" value="Genomic_DNA"/>
</dbReference>
<dbReference type="GO" id="GO:0006580">
    <property type="term" value="P:ethanolamine metabolic process"/>
    <property type="evidence" value="ECO:0007669"/>
    <property type="project" value="TreeGrafter"/>
</dbReference>
<reference evidence="7" key="2">
    <citation type="submission" date="2021-09" db="EMBL/GenBank/DDBJ databases">
        <authorList>
            <person name="Jia N."/>
            <person name="Wang J."/>
            <person name="Shi W."/>
            <person name="Du L."/>
            <person name="Sun Y."/>
            <person name="Zhan W."/>
            <person name="Jiang J."/>
            <person name="Wang Q."/>
            <person name="Zhang B."/>
            <person name="Ji P."/>
            <person name="Sakyi L.B."/>
            <person name="Cui X."/>
            <person name="Yuan T."/>
            <person name="Jiang B."/>
            <person name="Yang W."/>
            <person name="Lam T.T.-Y."/>
            <person name="Chang Q."/>
            <person name="Ding S."/>
            <person name="Wang X."/>
            <person name="Zhu J."/>
            <person name="Ruan X."/>
            <person name="Zhao L."/>
            <person name="Wei J."/>
            <person name="Que T."/>
            <person name="Du C."/>
            <person name="Cheng J."/>
            <person name="Dai P."/>
            <person name="Han X."/>
            <person name="Huang E."/>
            <person name="Gao Y."/>
            <person name="Liu J."/>
            <person name="Shao H."/>
            <person name="Ye R."/>
            <person name="Li L."/>
            <person name="Wei W."/>
            <person name="Wang X."/>
            <person name="Wang C."/>
            <person name="Huo Q."/>
            <person name="Li W."/>
            <person name="Guo W."/>
            <person name="Chen H."/>
            <person name="Chen S."/>
            <person name="Zhou L."/>
            <person name="Zhou L."/>
            <person name="Ni X."/>
            <person name="Tian J."/>
            <person name="Zhou Y."/>
            <person name="Sheng Y."/>
            <person name="Liu T."/>
            <person name="Pan Y."/>
            <person name="Xia L."/>
            <person name="Li J."/>
            <person name="Zhao F."/>
            <person name="Cao W."/>
        </authorList>
    </citation>
    <scope>NUCLEOTIDE SEQUENCE</scope>
    <source>
        <strain evidence="7">Rsan-2018</strain>
        <tissue evidence="7">Larvae</tissue>
    </source>
</reference>
<dbReference type="GO" id="GO:0070291">
    <property type="term" value="P:N-acylethanolamine metabolic process"/>
    <property type="evidence" value="ECO:0007669"/>
    <property type="project" value="TreeGrafter"/>
</dbReference>
<dbReference type="PANTHER" id="PTHR46320:SF1">
    <property type="entry name" value="GLYCEROPHOSPHODIESTER PHOSPHODIESTERASE 1"/>
    <property type="match status" value="1"/>
</dbReference>
<sequence length="277" mass="31322">MVSEVVTTTAVVLCALLFVMLYFVEPADDAVAAEVLLGDGREGEGWLPPIFVDFTGTTDPSLKTFEDAVLETKRMRIHGITLIMSIRVSALAYLLLDEKLPWAEELFGNLRHGVRLMLYIEEHDDYVAKLLAYLFRRFPDMSGRVLVVSASPMFLFTLGGNNKTIVKALAWRPCAVAYKDWKCTVRSNEKLGWHMVALAADWLYAWFFEWGLLTRVSMASAVVVDASLVSSRFVRRWSDRGLRVLALASDDPGEQEYLRRVVRVPIIARYSSFSGRQ</sequence>
<organism evidence="7 8">
    <name type="scientific">Rhipicephalus sanguineus</name>
    <name type="common">Brown dog tick</name>
    <name type="synonym">Ixodes sanguineus</name>
    <dbReference type="NCBI Taxonomy" id="34632"/>
    <lineage>
        <taxon>Eukaryota</taxon>
        <taxon>Metazoa</taxon>
        <taxon>Ecdysozoa</taxon>
        <taxon>Arthropoda</taxon>
        <taxon>Chelicerata</taxon>
        <taxon>Arachnida</taxon>
        <taxon>Acari</taxon>
        <taxon>Parasitiformes</taxon>
        <taxon>Ixodida</taxon>
        <taxon>Ixodoidea</taxon>
        <taxon>Ixodidae</taxon>
        <taxon>Rhipicephalinae</taxon>
        <taxon>Rhipicephalus</taxon>
        <taxon>Rhipicephalus</taxon>
    </lineage>
</organism>
<dbReference type="GO" id="GO:0008889">
    <property type="term" value="F:glycerophosphodiester phosphodiesterase activity"/>
    <property type="evidence" value="ECO:0007669"/>
    <property type="project" value="TreeGrafter"/>
</dbReference>
<evidence type="ECO:0000256" key="1">
    <source>
        <dbReference type="ARBA" id="ARBA00000110"/>
    </source>
</evidence>
<dbReference type="AlphaFoldDB" id="A0A9D4PFK3"/>
<reference evidence="7" key="1">
    <citation type="journal article" date="2020" name="Cell">
        <title>Large-Scale Comparative Analyses of Tick Genomes Elucidate Their Genetic Diversity and Vector Capacities.</title>
        <authorList>
            <consortium name="Tick Genome and Microbiome Consortium (TIGMIC)"/>
            <person name="Jia N."/>
            <person name="Wang J."/>
            <person name="Shi W."/>
            <person name="Du L."/>
            <person name="Sun Y."/>
            <person name="Zhan W."/>
            <person name="Jiang J.F."/>
            <person name="Wang Q."/>
            <person name="Zhang B."/>
            <person name="Ji P."/>
            <person name="Bell-Sakyi L."/>
            <person name="Cui X.M."/>
            <person name="Yuan T.T."/>
            <person name="Jiang B.G."/>
            <person name="Yang W.F."/>
            <person name="Lam T.T."/>
            <person name="Chang Q.C."/>
            <person name="Ding S.J."/>
            <person name="Wang X.J."/>
            <person name="Zhu J.G."/>
            <person name="Ruan X.D."/>
            <person name="Zhao L."/>
            <person name="Wei J.T."/>
            <person name="Ye R.Z."/>
            <person name="Que T.C."/>
            <person name="Du C.H."/>
            <person name="Zhou Y.H."/>
            <person name="Cheng J.X."/>
            <person name="Dai P.F."/>
            <person name="Guo W.B."/>
            <person name="Han X.H."/>
            <person name="Huang E.J."/>
            <person name="Li L.F."/>
            <person name="Wei W."/>
            <person name="Gao Y.C."/>
            <person name="Liu J.Z."/>
            <person name="Shao H.Z."/>
            <person name="Wang X."/>
            <person name="Wang C.C."/>
            <person name="Yang T.C."/>
            <person name="Huo Q.B."/>
            <person name="Li W."/>
            <person name="Chen H.Y."/>
            <person name="Chen S.E."/>
            <person name="Zhou L.G."/>
            <person name="Ni X.B."/>
            <person name="Tian J.H."/>
            <person name="Sheng Y."/>
            <person name="Liu T."/>
            <person name="Pan Y.S."/>
            <person name="Xia L.Y."/>
            <person name="Li J."/>
            <person name="Zhao F."/>
            <person name="Cao W.C."/>
        </authorList>
    </citation>
    <scope>NUCLEOTIDE SEQUENCE</scope>
    <source>
        <strain evidence="7">Rsan-2018</strain>
    </source>
</reference>
<accession>A0A9D4PFK3</accession>
<evidence type="ECO:0000256" key="3">
    <source>
        <dbReference type="ARBA" id="ARBA00022842"/>
    </source>
</evidence>